<gene>
    <name evidence="2" type="ORF">rCG_27549</name>
</gene>
<protein>
    <submittedName>
        <fullName evidence="2">RCG27549</fullName>
    </submittedName>
</protein>
<feature type="compositionally biased region" description="Polar residues" evidence="1">
    <location>
        <begin position="10"/>
        <end position="28"/>
    </location>
</feature>
<evidence type="ECO:0000256" key="1">
    <source>
        <dbReference type="SAM" id="MobiDB-lite"/>
    </source>
</evidence>
<dbReference type="Proteomes" id="UP000234681">
    <property type="component" value="Chromosome 3"/>
</dbReference>
<dbReference type="EMBL" id="CH474026">
    <property type="protein sequence ID" value="EDL95130.1"/>
    <property type="molecule type" value="Genomic_DNA"/>
</dbReference>
<name>A6K790_RAT</name>
<reference evidence="2 3" key="1">
    <citation type="submission" date="2005-09" db="EMBL/GenBank/DDBJ databases">
        <authorList>
            <person name="Mural R.J."/>
            <person name="Li P.W."/>
            <person name="Adams M.D."/>
            <person name="Amanatides P.G."/>
            <person name="Baden-Tillson H."/>
            <person name="Barnstead M."/>
            <person name="Chin S.H."/>
            <person name="Dew I."/>
            <person name="Evans C.A."/>
            <person name="Ferriera S."/>
            <person name="Flanigan M."/>
            <person name="Fosler C."/>
            <person name="Glodek A."/>
            <person name="Gu Z."/>
            <person name="Holt R.A."/>
            <person name="Jennings D."/>
            <person name="Kraft C.L."/>
            <person name="Lu F."/>
            <person name="Nguyen T."/>
            <person name="Nusskern D.R."/>
            <person name="Pfannkoch C.M."/>
            <person name="Sitter C."/>
            <person name="Sutton G.G."/>
            <person name="Venter J.C."/>
            <person name="Wang Z."/>
            <person name="Woodage T."/>
            <person name="Zheng X.H."/>
            <person name="Zhong F."/>
        </authorList>
    </citation>
    <scope>NUCLEOTIDE SEQUENCE [LARGE SCALE GENOMIC DNA]</scope>
    <source>
        <strain>BN</strain>
        <strain evidence="3">Sprague-Dawley</strain>
    </source>
</reference>
<feature type="region of interest" description="Disordered" evidence="1">
    <location>
        <begin position="1"/>
        <end position="28"/>
    </location>
</feature>
<organism evidence="2 3">
    <name type="scientific">Rattus norvegicus</name>
    <name type="common">Rat</name>
    <dbReference type="NCBI Taxonomy" id="10116"/>
    <lineage>
        <taxon>Eukaryota</taxon>
        <taxon>Metazoa</taxon>
        <taxon>Chordata</taxon>
        <taxon>Craniata</taxon>
        <taxon>Vertebrata</taxon>
        <taxon>Euteleostomi</taxon>
        <taxon>Mammalia</taxon>
        <taxon>Eutheria</taxon>
        <taxon>Euarchontoglires</taxon>
        <taxon>Glires</taxon>
        <taxon>Rodentia</taxon>
        <taxon>Myomorpha</taxon>
        <taxon>Muroidea</taxon>
        <taxon>Muridae</taxon>
        <taxon>Murinae</taxon>
        <taxon>Rattus</taxon>
    </lineage>
</organism>
<sequence>MLKAAKRNLNKATRNHNMSLNLKSSWLH</sequence>
<evidence type="ECO:0000313" key="3">
    <source>
        <dbReference type="Proteomes" id="UP000234681"/>
    </source>
</evidence>
<accession>A6K790</accession>
<dbReference type="AlphaFoldDB" id="A6K790"/>
<evidence type="ECO:0000313" key="2">
    <source>
        <dbReference type="EMBL" id="EDL95130.1"/>
    </source>
</evidence>
<proteinExistence type="predicted"/>